<accession>A0A6B9CFW2</accession>
<evidence type="ECO:0000256" key="2">
    <source>
        <dbReference type="ARBA" id="ARBA00022606"/>
    </source>
</evidence>
<dbReference type="EMBL" id="MK249002">
    <property type="protein sequence ID" value="QGW45416.1"/>
    <property type="molecule type" value="mRNA"/>
</dbReference>
<feature type="transmembrane region" description="Helical" evidence="12">
    <location>
        <begin position="122"/>
        <end position="144"/>
    </location>
</feature>
<dbReference type="GO" id="GO:0005549">
    <property type="term" value="F:odorant binding"/>
    <property type="evidence" value="ECO:0007669"/>
    <property type="project" value="InterPro"/>
</dbReference>
<dbReference type="InterPro" id="IPR004117">
    <property type="entry name" value="7tm6_olfct_rcpt"/>
</dbReference>
<evidence type="ECO:0000256" key="11">
    <source>
        <dbReference type="ARBA" id="ARBA00038679"/>
    </source>
</evidence>
<evidence type="ECO:0000256" key="6">
    <source>
        <dbReference type="ARBA" id="ARBA00023136"/>
    </source>
</evidence>
<comment type="caution">
    <text evidence="12">Lacks conserved residue(s) required for the propagation of feature annotation.</text>
</comment>
<evidence type="ECO:0000313" key="13">
    <source>
        <dbReference type="EMBL" id="QGW45416.1"/>
    </source>
</evidence>
<keyword evidence="2 12" id="KW-0716">Sensory transduction</keyword>
<feature type="transmembrane region" description="Helical" evidence="12">
    <location>
        <begin position="38"/>
        <end position="58"/>
    </location>
</feature>
<dbReference type="PANTHER" id="PTHR21137:SF37">
    <property type="entry name" value="ODORANT RECEPTOR 46A, ISOFORM B-RELATED"/>
    <property type="match status" value="1"/>
</dbReference>
<feature type="transmembrane region" description="Helical" evidence="12">
    <location>
        <begin position="261"/>
        <end position="284"/>
    </location>
</feature>
<reference evidence="13" key="1">
    <citation type="submission" date="2018-11" db="EMBL/GenBank/DDBJ databases">
        <authorList>
            <person name="Zhao Y."/>
            <person name="Mu W."/>
            <person name="Zhou C."/>
        </authorList>
    </citation>
    <scope>NUCLEOTIDE SEQUENCE</scope>
</reference>
<dbReference type="AlphaFoldDB" id="A0A6B9CFW2"/>
<dbReference type="GO" id="GO:0005886">
    <property type="term" value="C:plasma membrane"/>
    <property type="evidence" value="ECO:0007669"/>
    <property type="project" value="UniProtKB-SubCell"/>
</dbReference>
<evidence type="ECO:0000256" key="5">
    <source>
        <dbReference type="ARBA" id="ARBA00022989"/>
    </source>
</evidence>
<keyword evidence="8 12" id="KW-0807">Transducer</keyword>
<keyword evidence="5 12" id="KW-1133">Transmembrane helix</keyword>
<name>A0A6B9CFW2_9DIPT</name>
<feature type="transmembrane region" description="Helical" evidence="12">
    <location>
        <begin position="290"/>
        <end position="310"/>
    </location>
</feature>
<dbReference type="GO" id="GO:0007165">
    <property type="term" value="P:signal transduction"/>
    <property type="evidence" value="ECO:0007669"/>
    <property type="project" value="UniProtKB-KW"/>
</dbReference>
<organism evidence="13">
    <name type="scientific">Bradysia odoriphaga</name>
    <dbReference type="NCBI Taxonomy" id="1564500"/>
    <lineage>
        <taxon>Eukaryota</taxon>
        <taxon>Metazoa</taxon>
        <taxon>Ecdysozoa</taxon>
        <taxon>Arthropoda</taxon>
        <taxon>Hexapoda</taxon>
        <taxon>Insecta</taxon>
        <taxon>Pterygota</taxon>
        <taxon>Neoptera</taxon>
        <taxon>Endopterygota</taxon>
        <taxon>Diptera</taxon>
        <taxon>Nematocera</taxon>
        <taxon>Sciaroidea</taxon>
        <taxon>Sciaridae</taxon>
        <taxon>Bradysia</taxon>
    </lineage>
</organism>
<dbReference type="Pfam" id="PF02949">
    <property type="entry name" value="7tm_6"/>
    <property type="match status" value="1"/>
</dbReference>
<comment type="function">
    <text evidence="9">Odorant receptor which mediates acceptance or avoidance behavior, depending on its substrates. The odorant receptor repertoire encodes a large collection of odor stimuli that vary widely in identity, intensity, and duration. May form a complex with Orco to form odorant-sensing units, providing sensitive and prolonged odorant signaling and calcium permeability.</text>
</comment>
<evidence type="ECO:0000256" key="1">
    <source>
        <dbReference type="ARBA" id="ARBA00004141"/>
    </source>
</evidence>
<evidence type="ECO:0000256" key="9">
    <source>
        <dbReference type="ARBA" id="ARBA00037764"/>
    </source>
</evidence>
<evidence type="ECO:0000256" key="3">
    <source>
        <dbReference type="ARBA" id="ARBA00022692"/>
    </source>
</evidence>
<feature type="transmembrane region" description="Helical" evidence="12">
    <location>
        <begin position="164"/>
        <end position="194"/>
    </location>
</feature>
<protein>
    <recommendedName>
        <fullName evidence="12">Odorant receptor</fullName>
    </recommendedName>
</protein>
<evidence type="ECO:0000256" key="12">
    <source>
        <dbReference type="RuleBase" id="RU351113"/>
    </source>
</evidence>
<evidence type="ECO:0000256" key="4">
    <source>
        <dbReference type="ARBA" id="ARBA00022725"/>
    </source>
</evidence>
<comment type="subcellular location">
    <subcellularLocation>
        <location evidence="12">Cell membrane</location>
        <topology evidence="12">Multi-pass membrane protein</topology>
    </subcellularLocation>
    <subcellularLocation>
        <location evidence="1">Membrane</location>
        <topology evidence="1">Multi-pass membrane protein</topology>
    </subcellularLocation>
</comment>
<sequence>MCLVQIDSVINQMVSLFYYIGFWHRGDEPTARELRTKYFYCCYYLLFVVSLVAGAFTSENEGETIFLVELSIAAAVLTVKLWCLIWKQKQILYLLNQICIFSFRYEEDVGLFNVKLRKFRKFVISICIMAIIACFEVLVVPLIVSEKTLILEIGFPLDYKNSEIAFWIANSFILTETVLSIIATFFSVIIWYLLLSCSLRYTLLGSEMNKMGQIISEETKNKISEKQNNTIFDQDLKALIDDHLHLKKLTDDLESFSSNMFFLQFGTSGLCICGSIYCLAFDVGDHLSKRYIHLLMLYYFISDLLMITYFGNEIMLASNRVSYSLFESDWIEQPQSTKKNIIIFGEYLRQPRVLVVGKLYPLTLETFTRILNSAYSMFNILKSFK</sequence>
<keyword evidence="7 12" id="KW-0675">Receptor</keyword>
<evidence type="ECO:0000256" key="10">
    <source>
        <dbReference type="ARBA" id="ARBA00037946"/>
    </source>
</evidence>
<comment type="similarity">
    <text evidence="10">Belongs to the insect chemoreceptor superfamily. Heteromeric odorant receptor channel (TC 1.A.69) family. Or2a subfamily.</text>
</comment>
<keyword evidence="4 12" id="KW-0552">Olfaction</keyword>
<comment type="subunit">
    <text evidence="11">Interacts with Orco. Complexes exist early in the endomembrane system in olfactory sensory neurons (OSNs), coupling these complexes to the conserved ciliary trafficking pathway.</text>
</comment>
<evidence type="ECO:0000256" key="8">
    <source>
        <dbReference type="ARBA" id="ARBA00023224"/>
    </source>
</evidence>
<dbReference type="GO" id="GO:0004984">
    <property type="term" value="F:olfactory receptor activity"/>
    <property type="evidence" value="ECO:0007669"/>
    <property type="project" value="InterPro"/>
</dbReference>
<feature type="transmembrane region" description="Helical" evidence="12">
    <location>
        <begin position="64"/>
        <end position="85"/>
    </location>
</feature>
<proteinExistence type="evidence at transcript level"/>
<keyword evidence="6 12" id="KW-0472">Membrane</keyword>
<evidence type="ECO:0000256" key="7">
    <source>
        <dbReference type="ARBA" id="ARBA00023170"/>
    </source>
</evidence>
<dbReference type="PANTHER" id="PTHR21137">
    <property type="entry name" value="ODORANT RECEPTOR"/>
    <property type="match status" value="1"/>
</dbReference>
<keyword evidence="3 12" id="KW-0812">Transmembrane</keyword>